<evidence type="ECO:0000259" key="1">
    <source>
        <dbReference type="PROSITE" id="PS50405"/>
    </source>
</evidence>
<dbReference type="PROSITE" id="PS50405">
    <property type="entry name" value="GST_CTER"/>
    <property type="match status" value="1"/>
</dbReference>
<accession>A0ABM1S887</accession>
<organism evidence="2 3">
    <name type="scientific">Limulus polyphemus</name>
    <name type="common">Atlantic horseshoe crab</name>
    <dbReference type="NCBI Taxonomy" id="6850"/>
    <lineage>
        <taxon>Eukaryota</taxon>
        <taxon>Metazoa</taxon>
        <taxon>Ecdysozoa</taxon>
        <taxon>Arthropoda</taxon>
        <taxon>Chelicerata</taxon>
        <taxon>Merostomata</taxon>
        <taxon>Xiphosura</taxon>
        <taxon>Limulidae</taxon>
        <taxon>Limulus</taxon>
    </lineage>
</organism>
<dbReference type="CDD" id="cd03177">
    <property type="entry name" value="GST_C_Delta_Epsilon"/>
    <property type="match status" value="1"/>
</dbReference>
<dbReference type="SUPFAM" id="SSF47616">
    <property type="entry name" value="GST C-terminal domain-like"/>
    <property type="match status" value="1"/>
</dbReference>
<dbReference type="InterPro" id="IPR010987">
    <property type="entry name" value="Glutathione-S-Trfase_C-like"/>
</dbReference>
<gene>
    <name evidence="3" type="primary">LOC106458022</name>
</gene>
<name>A0ABM1S887_LIMPO</name>
<dbReference type="PANTHER" id="PTHR43969:SF9">
    <property type="entry name" value="GLUTATHIONE S TRANSFERASE D10, ISOFORM A-RELATED"/>
    <property type="match status" value="1"/>
</dbReference>
<dbReference type="Gene3D" id="1.20.1050.10">
    <property type="match status" value="1"/>
</dbReference>
<feature type="domain" description="GST C-terminal" evidence="1">
    <location>
        <begin position="18"/>
        <end position="136"/>
    </location>
</feature>
<dbReference type="InterPro" id="IPR036282">
    <property type="entry name" value="Glutathione-S-Trfase_C_sf"/>
</dbReference>
<evidence type="ECO:0000313" key="2">
    <source>
        <dbReference type="Proteomes" id="UP000694941"/>
    </source>
</evidence>
<dbReference type="Pfam" id="PF00043">
    <property type="entry name" value="GST_C"/>
    <property type="match status" value="1"/>
</dbReference>
<dbReference type="InterPro" id="IPR004046">
    <property type="entry name" value="GST_C"/>
</dbReference>
<dbReference type="GeneID" id="106458022"/>
<dbReference type="PANTHER" id="PTHR43969">
    <property type="entry name" value="GLUTATHIONE S TRANSFERASE D10, ISOFORM A-RELATED"/>
    <property type="match status" value="1"/>
</dbReference>
<evidence type="ECO:0000313" key="3">
    <source>
        <dbReference type="RefSeq" id="XP_022239842.1"/>
    </source>
</evidence>
<keyword evidence="2" id="KW-1185">Reference proteome</keyword>
<protein>
    <submittedName>
        <fullName evidence="3">Glutathione S-transferase 1-1-like</fullName>
    </submittedName>
</protein>
<dbReference type="RefSeq" id="XP_022239842.1">
    <property type="nucleotide sequence ID" value="XM_022384134.1"/>
</dbReference>
<reference evidence="3" key="1">
    <citation type="submission" date="2025-08" db="UniProtKB">
        <authorList>
            <consortium name="RefSeq"/>
        </authorList>
    </citation>
    <scope>IDENTIFICATION</scope>
    <source>
        <tissue evidence="3">Muscle</tissue>
    </source>
</reference>
<proteinExistence type="predicted"/>
<dbReference type="Proteomes" id="UP000694941">
    <property type="component" value="Unplaced"/>
</dbReference>
<sequence length="143" mass="16705">MTYLWNQYSTNDSLYPNDPKKRAEVEKMLHFDIGTLYKSIIEYILPTLLRGAPLDPEKEKVMRQKIKILDDILQKQPYVAGQNLSLADLSILAGITFPEVVDYDLGEFSNIQLWIKKMKAELPYYEEFIIQPIEEFKTTKANK</sequence>